<feature type="compositionally biased region" description="Basic residues" evidence="5">
    <location>
        <begin position="444"/>
        <end position="454"/>
    </location>
</feature>
<dbReference type="EC" id="5.2.1.8" evidence="2"/>
<feature type="region of interest" description="Disordered" evidence="5">
    <location>
        <begin position="225"/>
        <end position="460"/>
    </location>
</feature>
<keyword evidence="3" id="KW-0697">Rotamase</keyword>
<evidence type="ECO:0000256" key="5">
    <source>
        <dbReference type="SAM" id="MobiDB-lite"/>
    </source>
</evidence>
<dbReference type="Pfam" id="PF17800">
    <property type="entry name" value="NPL"/>
    <property type="match status" value="1"/>
</dbReference>
<evidence type="ECO:0000256" key="1">
    <source>
        <dbReference type="ARBA" id="ARBA00000971"/>
    </source>
</evidence>
<evidence type="ECO:0000259" key="6">
    <source>
        <dbReference type="Pfam" id="PF17800"/>
    </source>
</evidence>
<dbReference type="Gene3D" id="2.60.120.340">
    <property type="entry name" value="Nucleoplasmin core domain"/>
    <property type="match status" value="1"/>
</dbReference>
<feature type="compositionally biased region" description="Basic and acidic residues" evidence="5">
    <location>
        <begin position="238"/>
        <end position="248"/>
    </location>
</feature>
<feature type="compositionally biased region" description="Basic and acidic residues" evidence="5">
    <location>
        <begin position="412"/>
        <end position="431"/>
    </location>
</feature>
<evidence type="ECO:0000256" key="3">
    <source>
        <dbReference type="ARBA" id="ARBA00023110"/>
    </source>
</evidence>
<proteinExistence type="predicted"/>
<gene>
    <name evidence="8" type="primary">LOC107482473</name>
</gene>
<feature type="compositionally biased region" description="Polar residues" evidence="5">
    <location>
        <begin position="254"/>
        <end position="267"/>
    </location>
</feature>
<evidence type="ECO:0000313" key="7">
    <source>
        <dbReference type="Proteomes" id="UP000515211"/>
    </source>
</evidence>
<feature type="compositionally biased region" description="Basic and acidic residues" evidence="5">
    <location>
        <begin position="268"/>
        <end position="287"/>
    </location>
</feature>
<comment type="catalytic activity">
    <reaction evidence="1">
        <text>[protein]-peptidylproline (omega=180) = [protein]-peptidylproline (omega=0)</text>
        <dbReference type="Rhea" id="RHEA:16237"/>
        <dbReference type="Rhea" id="RHEA-COMP:10747"/>
        <dbReference type="Rhea" id="RHEA-COMP:10748"/>
        <dbReference type="ChEBI" id="CHEBI:83833"/>
        <dbReference type="ChEBI" id="CHEBI:83834"/>
        <dbReference type="EC" id="5.2.1.8"/>
    </reaction>
</comment>
<dbReference type="GO" id="GO:0003755">
    <property type="term" value="F:peptidyl-prolyl cis-trans isomerase activity"/>
    <property type="evidence" value="ECO:0007669"/>
    <property type="project" value="UniProtKB-KW"/>
</dbReference>
<dbReference type="Proteomes" id="UP000515211">
    <property type="component" value="Chromosome 4"/>
</dbReference>
<reference evidence="7" key="1">
    <citation type="journal article" date="2016" name="Nat. Genet.">
        <title>The genome sequences of Arachis duranensis and Arachis ipaensis, the diploid ancestors of cultivated peanut.</title>
        <authorList>
            <person name="Bertioli D.J."/>
            <person name="Cannon S.B."/>
            <person name="Froenicke L."/>
            <person name="Huang G."/>
            <person name="Farmer A.D."/>
            <person name="Cannon E.K."/>
            <person name="Liu X."/>
            <person name="Gao D."/>
            <person name="Clevenger J."/>
            <person name="Dash S."/>
            <person name="Ren L."/>
            <person name="Moretzsohn M.C."/>
            <person name="Shirasawa K."/>
            <person name="Huang W."/>
            <person name="Vidigal B."/>
            <person name="Abernathy B."/>
            <person name="Chu Y."/>
            <person name="Niederhuth C.E."/>
            <person name="Umale P."/>
            <person name="Araujo A.C."/>
            <person name="Kozik A."/>
            <person name="Kim K.D."/>
            <person name="Burow M.D."/>
            <person name="Varshney R.K."/>
            <person name="Wang X."/>
            <person name="Zhang X."/>
            <person name="Barkley N."/>
            <person name="Guimaraes P.M."/>
            <person name="Isobe S."/>
            <person name="Guo B."/>
            <person name="Liao B."/>
            <person name="Stalker H.T."/>
            <person name="Schmitz R.J."/>
            <person name="Scheffler B.E."/>
            <person name="Leal-Bertioli S.C."/>
            <person name="Xun X."/>
            <person name="Jackson S.A."/>
            <person name="Michelmore R."/>
            <person name="Ozias-Akins P."/>
        </authorList>
    </citation>
    <scope>NUCLEOTIDE SEQUENCE [LARGE SCALE GENOMIC DNA]</scope>
    <source>
        <strain evidence="7">cv. V14167</strain>
    </source>
</reference>
<feature type="compositionally biased region" description="Basic and acidic residues" evidence="5">
    <location>
        <begin position="334"/>
        <end position="349"/>
    </location>
</feature>
<dbReference type="PANTHER" id="PTHR43811">
    <property type="entry name" value="FKBP-TYPE PEPTIDYL-PROLYL CIS-TRANS ISOMERASE FKPA"/>
    <property type="match status" value="1"/>
</dbReference>
<protein>
    <recommendedName>
        <fullName evidence="2">peptidylprolyl isomerase</fullName>
        <ecNumber evidence="2">5.2.1.8</ecNumber>
    </recommendedName>
</protein>
<evidence type="ECO:0000313" key="8">
    <source>
        <dbReference type="RefSeq" id="XP_052115918.1"/>
    </source>
</evidence>
<keyword evidence="4 8" id="KW-0413">Isomerase</keyword>
<feature type="compositionally biased region" description="Basic and acidic residues" evidence="5">
    <location>
        <begin position="310"/>
        <end position="325"/>
    </location>
</feature>
<sequence length="460" mass="51435">MAFWGVEVKSGRPFIHNYDDSKGRLHISMATLGFGSATTRSTLQCNVGNRSPVYLCSLYPGTTESLQLNLELEELDQVVFTVIGARSIHLCGYYLGRTSRTTIFHGDSSESYGEDIADTENERSDFSDEDDLDDSFIDDNPNPEVFPPSPISNGEEASDDNKPEGKKSKFGRLRKKYYSVESDDDGDGGFEEKIIVNDTMDDQMKESDNEDSLLISSLYKVKARQRISDDEINAGDRGAFDARNKNYEDDGDGNIQTDLETDNVLQDSQRDREAAVLDKEKDVGDVKKSKKKKKEKQKETKSSPNGQSIKLDKSERDKPKIDKMTQDILAGQEQNKDGADDDKQTETVDKNLPSSEAGHVQDEKPKKKRKERQKEHMKQPTVNEDVETVAAVALPAFVEDAGKAKTKRRKKEQINKGLHLEGERSVEDGAHDFSNGNQNEEKVKKGKSKSKSKSKGNIEA</sequence>
<feature type="compositionally biased region" description="Acidic residues" evidence="5">
    <location>
        <begin position="127"/>
        <end position="137"/>
    </location>
</feature>
<evidence type="ECO:0000256" key="2">
    <source>
        <dbReference type="ARBA" id="ARBA00013194"/>
    </source>
</evidence>
<dbReference type="AlphaFoldDB" id="A0A9C6TVQ3"/>
<feature type="region of interest" description="Disordered" evidence="5">
    <location>
        <begin position="106"/>
        <end position="168"/>
    </location>
</feature>
<dbReference type="GeneID" id="107482473"/>
<dbReference type="InterPro" id="IPR041232">
    <property type="entry name" value="NPL"/>
</dbReference>
<name>A0A9C6TVQ3_ARADU</name>
<keyword evidence="7" id="KW-1185">Reference proteome</keyword>
<feature type="domain" description="Nucleoplasmin-like" evidence="6">
    <location>
        <begin position="3"/>
        <end position="94"/>
    </location>
</feature>
<organism evidence="7 8">
    <name type="scientific">Arachis duranensis</name>
    <name type="common">Wild peanut</name>
    <dbReference type="NCBI Taxonomy" id="130453"/>
    <lineage>
        <taxon>Eukaryota</taxon>
        <taxon>Viridiplantae</taxon>
        <taxon>Streptophyta</taxon>
        <taxon>Embryophyta</taxon>
        <taxon>Tracheophyta</taxon>
        <taxon>Spermatophyta</taxon>
        <taxon>Magnoliopsida</taxon>
        <taxon>eudicotyledons</taxon>
        <taxon>Gunneridae</taxon>
        <taxon>Pentapetalae</taxon>
        <taxon>rosids</taxon>
        <taxon>fabids</taxon>
        <taxon>Fabales</taxon>
        <taxon>Fabaceae</taxon>
        <taxon>Papilionoideae</taxon>
        <taxon>50 kb inversion clade</taxon>
        <taxon>dalbergioids sensu lato</taxon>
        <taxon>Dalbergieae</taxon>
        <taxon>Pterocarpus clade</taxon>
        <taxon>Arachis</taxon>
    </lineage>
</organism>
<dbReference type="PANTHER" id="PTHR43811:SF48">
    <property type="entry name" value="PEPTIDYL-PROLYL CIS-TRANS ISOMERASE FKBP43"/>
    <property type="match status" value="1"/>
</dbReference>
<dbReference type="RefSeq" id="XP_052115918.1">
    <property type="nucleotide sequence ID" value="XM_052259958.1"/>
</dbReference>
<reference evidence="8" key="2">
    <citation type="submission" date="2025-08" db="UniProtKB">
        <authorList>
            <consortium name="RefSeq"/>
        </authorList>
    </citation>
    <scope>IDENTIFICATION</scope>
    <source>
        <tissue evidence="8">Whole plant</tissue>
    </source>
</reference>
<accession>A0A9C6TVQ3</accession>
<evidence type="ECO:0000256" key="4">
    <source>
        <dbReference type="ARBA" id="ARBA00023235"/>
    </source>
</evidence>